<protein>
    <recommendedName>
        <fullName evidence="1">NIDO domain-containing protein</fullName>
    </recommendedName>
</protein>
<dbReference type="AlphaFoldDB" id="A0A077ZIX3"/>
<proteinExistence type="predicted"/>
<reference evidence="2" key="1">
    <citation type="submission" date="2014-01" db="EMBL/GenBank/DDBJ databases">
        <authorList>
            <person name="Aslett M."/>
        </authorList>
    </citation>
    <scope>NUCLEOTIDE SEQUENCE</scope>
</reference>
<dbReference type="Pfam" id="PF06119">
    <property type="entry name" value="NIDO"/>
    <property type="match status" value="1"/>
</dbReference>
<gene>
    <name evidence="2" type="ORF">TTRE_0000873201</name>
</gene>
<dbReference type="Proteomes" id="UP000030665">
    <property type="component" value="Unassembled WGS sequence"/>
</dbReference>
<evidence type="ECO:0000313" key="3">
    <source>
        <dbReference type="Proteomes" id="UP000030665"/>
    </source>
</evidence>
<reference evidence="2" key="2">
    <citation type="submission" date="2014-03" db="EMBL/GenBank/DDBJ databases">
        <title>The whipworm genome and dual-species transcriptomics of an intimate host-pathogen interaction.</title>
        <authorList>
            <person name="Foth B.J."/>
            <person name="Tsai I.J."/>
            <person name="Reid A.J."/>
            <person name="Bancroft A.J."/>
            <person name="Nichol S."/>
            <person name="Tracey A."/>
            <person name="Holroyd N."/>
            <person name="Cotton J.A."/>
            <person name="Stanley E.J."/>
            <person name="Zarowiecki M."/>
            <person name="Liu J.Z."/>
            <person name="Huckvale T."/>
            <person name="Cooper P.J."/>
            <person name="Grencis R.K."/>
            <person name="Berriman M."/>
        </authorList>
    </citation>
    <scope>NUCLEOTIDE SEQUENCE [LARGE SCALE GENOMIC DNA]</scope>
</reference>
<dbReference type="OrthoDB" id="6051552at2759"/>
<name>A0A077ZIX3_TRITR</name>
<dbReference type="GO" id="GO:0007160">
    <property type="term" value="P:cell-matrix adhesion"/>
    <property type="evidence" value="ECO:0007669"/>
    <property type="project" value="InterPro"/>
</dbReference>
<keyword evidence="3" id="KW-1185">Reference proteome</keyword>
<feature type="domain" description="NIDO" evidence="1">
    <location>
        <begin position="29"/>
        <end position="70"/>
    </location>
</feature>
<sequence>MKLGIGQPLGPAAYGYTKGYRKAQAGYVEDDEFLDKITDEIQKGINGANGFRAFHCLVVTWERMAYGGSPKIVDLENYESAKRWVRNNEACDPLTYELFLWKIIRLVK</sequence>
<organism evidence="2 3">
    <name type="scientific">Trichuris trichiura</name>
    <name type="common">Whipworm</name>
    <name type="synonym">Trichocephalus trichiurus</name>
    <dbReference type="NCBI Taxonomy" id="36087"/>
    <lineage>
        <taxon>Eukaryota</taxon>
        <taxon>Metazoa</taxon>
        <taxon>Ecdysozoa</taxon>
        <taxon>Nematoda</taxon>
        <taxon>Enoplea</taxon>
        <taxon>Dorylaimia</taxon>
        <taxon>Trichinellida</taxon>
        <taxon>Trichuridae</taxon>
        <taxon>Trichuris</taxon>
    </lineage>
</organism>
<dbReference type="EMBL" id="HG807045">
    <property type="protein sequence ID" value="CDW60361.1"/>
    <property type="molecule type" value="Genomic_DNA"/>
</dbReference>
<accession>A0A077ZIX3</accession>
<evidence type="ECO:0000313" key="2">
    <source>
        <dbReference type="EMBL" id="CDW60361.1"/>
    </source>
</evidence>
<dbReference type="InterPro" id="IPR003886">
    <property type="entry name" value="NIDO_dom"/>
</dbReference>
<evidence type="ECO:0000259" key="1">
    <source>
        <dbReference type="Pfam" id="PF06119"/>
    </source>
</evidence>